<accession>A0A356LJZ2</accession>
<comment type="caution">
    <text evidence="3">The sequence shown here is derived from an EMBL/GenBank/DDBJ whole genome shotgun (WGS) entry which is preliminary data.</text>
</comment>
<reference evidence="3 4" key="1">
    <citation type="journal article" date="2018" name="Nat. Biotechnol.">
        <title>A standardized bacterial taxonomy based on genome phylogeny substantially revises the tree of life.</title>
        <authorList>
            <person name="Parks D.H."/>
            <person name="Chuvochina M."/>
            <person name="Waite D.W."/>
            <person name="Rinke C."/>
            <person name="Skarshewski A."/>
            <person name="Chaumeil P.A."/>
            <person name="Hugenholtz P."/>
        </authorList>
    </citation>
    <scope>NUCLEOTIDE SEQUENCE [LARGE SCALE GENOMIC DNA]</scope>
    <source>
        <strain evidence="3">UBA10707</strain>
    </source>
</reference>
<feature type="domain" description="ABM" evidence="2">
    <location>
        <begin position="44"/>
        <end position="132"/>
    </location>
</feature>
<dbReference type="SUPFAM" id="SSF54909">
    <property type="entry name" value="Dimeric alpha+beta barrel"/>
    <property type="match status" value="1"/>
</dbReference>
<dbReference type="Proteomes" id="UP000264036">
    <property type="component" value="Unassembled WGS sequence"/>
</dbReference>
<evidence type="ECO:0000259" key="2">
    <source>
        <dbReference type="PROSITE" id="PS51725"/>
    </source>
</evidence>
<evidence type="ECO:0000313" key="4">
    <source>
        <dbReference type="Proteomes" id="UP000264036"/>
    </source>
</evidence>
<gene>
    <name evidence="3" type="ORF">DD666_18215</name>
</gene>
<organism evidence="3 4">
    <name type="scientific">Advenella kashmirensis</name>
    <dbReference type="NCBI Taxonomy" id="310575"/>
    <lineage>
        <taxon>Bacteria</taxon>
        <taxon>Pseudomonadati</taxon>
        <taxon>Pseudomonadota</taxon>
        <taxon>Betaproteobacteria</taxon>
        <taxon>Burkholderiales</taxon>
        <taxon>Alcaligenaceae</taxon>
    </lineage>
</organism>
<protein>
    <recommendedName>
        <fullName evidence="2">ABM domain-containing protein</fullName>
    </recommendedName>
</protein>
<dbReference type="InterPro" id="IPR007138">
    <property type="entry name" value="ABM_dom"/>
</dbReference>
<dbReference type="EMBL" id="DOEK01000038">
    <property type="protein sequence ID" value="HBP31330.1"/>
    <property type="molecule type" value="Genomic_DNA"/>
</dbReference>
<dbReference type="PROSITE" id="PS51725">
    <property type="entry name" value="ABM"/>
    <property type="match status" value="1"/>
</dbReference>
<evidence type="ECO:0000313" key="3">
    <source>
        <dbReference type="EMBL" id="HBP31330.1"/>
    </source>
</evidence>
<proteinExistence type="predicted"/>
<name>A0A356LJZ2_9BURK</name>
<feature type="chain" id="PRO_5016923679" description="ABM domain-containing protein" evidence="1">
    <location>
        <begin position="30"/>
        <end position="136"/>
    </location>
</feature>
<dbReference type="AlphaFoldDB" id="A0A356LJZ2"/>
<dbReference type="Gene3D" id="3.30.70.100">
    <property type="match status" value="1"/>
</dbReference>
<keyword evidence="1" id="KW-0732">Signal</keyword>
<dbReference type="InterPro" id="IPR011008">
    <property type="entry name" value="Dimeric_a/b-barrel"/>
</dbReference>
<dbReference type="Pfam" id="PF03992">
    <property type="entry name" value="ABM"/>
    <property type="match status" value="1"/>
</dbReference>
<feature type="signal peptide" evidence="1">
    <location>
        <begin position="1"/>
        <end position="29"/>
    </location>
</feature>
<evidence type="ECO:0000256" key="1">
    <source>
        <dbReference type="SAM" id="SignalP"/>
    </source>
</evidence>
<sequence>MDKHMKKTRLCALSLVVAAPMVLSSTAGAQSPDNVSTALDAARYGLLVKLPVRPESRADFLRIIKDRVAASRQRSEVVDFRVLATPDPNVYIAFESFRNKDAFSTFEKLPESQNFLNVLQPLLSGSPEVSILQPLP</sequence>